<gene>
    <name evidence="1" type="ORF">F5X68DRAFT_273903</name>
</gene>
<proteinExistence type="predicted"/>
<accession>A0A9P9AFA2</accession>
<evidence type="ECO:0000313" key="1">
    <source>
        <dbReference type="EMBL" id="KAH6692732.1"/>
    </source>
</evidence>
<name>A0A9P9AFA2_9PEZI</name>
<protein>
    <submittedName>
        <fullName evidence="1">Uncharacterized protein</fullName>
    </submittedName>
</protein>
<keyword evidence="2" id="KW-1185">Reference proteome</keyword>
<dbReference type="EMBL" id="JAGSXJ010000004">
    <property type="protein sequence ID" value="KAH6692732.1"/>
    <property type="molecule type" value="Genomic_DNA"/>
</dbReference>
<evidence type="ECO:0000313" key="2">
    <source>
        <dbReference type="Proteomes" id="UP000770015"/>
    </source>
</evidence>
<organism evidence="1 2">
    <name type="scientific">Plectosphaerella plurivora</name>
    <dbReference type="NCBI Taxonomy" id="936078"/>
    <lineage>
        <taxon>Eukaryota</taxon>
        <taxon>Fungi</taxon>
        <taxon>Dikarya</taxon>
        <taxon>Ascomycota</taxon>
        <taxon>Pezizomycotina</taxon>
        <taxon>Sordariomycetes</taxon>
        <taxon>Hypocreomycetidae</taxon>
        <taxon>Glomerellales</taxon>
        <taxon>Plectosphaerellaceae</taxon>
        <taxon>Plectosphaerella</taxon>
    </lineage>
</organism>
<sequence>MSHQPIKLKDMKTIYEDEVLNNFEEEFEEELEEDLDLIEFVEKMAKLDLSDSWMKFPQKVLDAYNKTDEDLVKDVCISNLDGANDGPQDEAGQSSSDAVNAEVMAHRAEVEKEERQKILKKLRYEVDFDLQDLAQDVEENEFATSMETYSSRHKANESVMALFQSWMVQTRCKVEDWVEQRGYANPNEICYFVDEDGCIRLGASRHNDIWNLRIRAKRIR</sequence>
<dbReference type="Proteomes" id="UP000770015">
    <property type="component" value="Unassembled WGS sequence"/>
</dbReference>
<comment type="caution">
    <text evidence="1">The sequence shown here is derived from an EMBL/GenBank/DDBJ whole genome shotgun (WGS) entry which is preliminary data.</text>
</comment>
<reference evidence="1" key="1">
    <citation type="journal article" date="2021" name="Nat. Commun.">
        <title>Genetic determinants of endophytism in the Arabidopsis root mycobiome.</title>
        <authorList>
            <person name="Mesny F."/>
            <person name="Miyauchi S."/>
            <person name="Thiergart T."/>
            <person name="Pickel B."/>
            <person name="Atanasova L."/>
            <person name="Karlsson M."/>
            <person name="Huettel B."/>
            <person name="Barry K.W."/>
            <person name="Haridas S."/>
            <person name="Chen C."/>
            <person name="Bauer D."/>
            <person name="Andreopoulos W."/>
            <person name="Pangilinan J."/>
            <person name="LaButti K."/>
            <person name="Riley R."/>
            <person name="Lipzen A."/>
            <person name="Clum A."/>
            <person name="Drula E."/>
            <person name="Henrissat B."/>
            <person name="Kohler A."/>
            <person name="Grigoriev I.V."/>
            <person name="Martin F.M."/>
            <person name="Hacquard S."/>
        </authorList>
    </citation>
    <scope>NUCLEOTIDE SEQUENCE</scope>
    <source>
        <strain evidence="1">MPI-SDFR-AT-0117</strain>
    </source>
</reference>
<dbReference type="AlphaFoldDB" id="A0A9P9AFA2"/>
<dbReference type="OrthoDB" id="10519806at2759"/>